<evidence type="ECO:0000313" key="2">
    <source>
        <dbReference type="Proteomes" id="UP000694560"/>
    </source>
</evidence>
<organism evidence="1 2">
    <name type="scientific">Malurus cyaneus samueli</name>
    <dbReference type="NCBI Taxonomy" id="2593467"/>
    <lineage>
        <taxon>Eukaryota</taxon>
        <taxon>Metazoa</taxon>
        <taxon>Chordata</taxon>
        <taxon>Craniata</taxon>
        <taxon>Vertebrata</taxon>
        <taxon>Euteleostomi</taxon>
        <taxon>Archelosauria</taxon>
        <taxon>Archosauria</taxon>
        <taxon>Dinosauria</taxon>
        <taxon>Saurischia</taxon>
        <taxon>Theropoda</taxon>
        <taxon>Coelurosauria</taxon>
        <taxon>Aves</taxon>
        <taxon>Neognathae</taxon>
        <taxon>Neoaves</taxon>
        <taxon>Telluraves</taxon>
        <taxon>Australaves</taxon>
        <taxon>Passeriformes</taxon>
        <taxon>Meliphagoidea</taxon>
        <taxon>Maluridae</taxon>
        <taxon>Malurus</taxon>
    </lineage>
</organism>
<proteinExistence type="predicted"/>
<sequence length="60" mass="6590">MIKIVGVKGHSCYHPRRTGDEQDIPGLTDTSVPLVLVPREPAESASCSTYLRRMMFASAL</sequence>
<accession>A0A8C5TNP5</accession>
<dbReference type="Ensembl" id="ENSMCST00000008943.1">
    <property type="protein sequence ID" value="ENSMCSP00000008726.1"/>
    <property type="gene ID" value="ENSMCSG00000006206.1"/>
</dbReference>
<dbReference type="OrthoDB" id="10260596at2759"/>
<reference evidence="1" key="2">
    <citation type="submission" date="2025-09" db="UniProtKB">
        <authorList>
            <consortium name="Ensembl"/>
        </authorList>
    </citation>
    <scope>IDENTIFICATION</scope>
</reference>
<keyword evidence="2" id="KW-1185">Reference proteome</keyword>
<evidence type="ECO:0000313" key="1">
    <source>
        <dbReference type="Ensembl" id="ENSMCSP00000008726.1"/>
    </source>
</evidence>
<reference evidence="1" key="1">
    <citation type="submission" date="2025-08" db="UniProtKB">
        <authorList>
            <consortium name="Ensembl"/>
        </authorList>
    </citation>
    <scope>IDENTIFICATION</scope>
</reference>
<dbReference type="AlphaFoldDB" id="A0A8C5TNP5"/>
<protein>
    <submittedName>
        <fullName evidence="1">Uncharacterized protein</fullName>
    </submittedName>
</protein>
<name>A0A8C5TNP5_9PASS</name>
<dbReference type="Proteomes" id="UP000694560">
    <property type="component" value="Unplaced"/>
</dbReference>